<dbReference type="NCBIfam" id="TIGR02937">
    <property type="entry name" value="sigma70-ECF"/>
    <property type="match status" value="1"/>
</dbReference>
<dbReference type="InterPro" id="IPR039425">
    <property type="entry name" value="RNA_pol_sigma-70-like"/>
</dbReference>
<name>A0ABT3PQW4_9BACT</name>
<dbReference type="SUPFAM" id="SSF88946">
    <property type="entry name" value="Sigma2 domain of RNA polymerase sigma factors"/>
    <property type="match status" value="1"/>
</dbReference>
<gene>
    <name evidence="6" type="ORF">J6I44_15385</name>
</gene>
<proteinExistence type="inferred from homology"/>
<evidence type="ECO:0000259" key="5">
    <source>
        <dbReference type="Pfam" id="PF07638"/>
    </source>
</evidence>
<dbReference type="InterPro" id="IPR013325">
    <property type="entry name" value="RNA_pol_sigma_r2"/>
</dbReference>
<dbReference type="InterPro" id="IPR014284">
    <property type="entry name" value="RNA_pol_sigma-70_dom"/>
</dbReference>
<comment type="caution">
    <text evidence="6">The sequence shown here is derived from an EMBL/GenBank/DDBJ whole genome shotgun (WGS) entry which is preliminary data.</text>
</comment>
<evidence type="ECO:0000256" key="1">
    <source>
        <dbReference type="ARBA" id="ARBA00010641"/>
    </source>
</evidence>
<dbReference type="Proteomes" id="UP001207918">
    <property type="component" value="Unassembled WGS sequence"/>
</dbReference>
<dbReference type="SUPFAM" id="SSF88659">
    <property type="entry name" value="Sigma3 and sigma4 domains of RNA polymerase sigma factors"/>
    <property type="match status" value="1"/>
</dbReference>
<organism evidence="6 7">
    <name type="scientific">Fodinibius salsisoli</name>
    <dbReference type="NCBI Taxonomy" id="2820877"/>
    <lineage>
        <taxon>Bacteria</taxon>
        <taxon>Pseudomonadati</taxon>
        <taxon>Balneolota</taxon>
        <taxon>Balneolia</taxon>
        <taxon>Balneolales</taxon>
        <taxon>Balneolaceae</taxon>
        <taxon>Fodinibius</taxon>
    </lineage>
</organism>
<dbReference type="Pfam" id="PF07638">
    <property type="entry name" value="Sigma70_ECF"/>
    <property type="match status" value="1"/>
</dbReference>
<evidence type="ECO:0000256" key="2">
    <source>
        <dbReference type="ARBA" id="ARBA00023015"/>
    </source>
</evidence>
<dbReference type="InterPro" id="IPR053812">
    <property type="entry name" value="HTH_Sigma70_ECF-like"/>
</dbReference>
<dbReference type="NCBIfam" id="TIGR02999">
    <property type="entry name" value="Sig-70_X6"/>
    <property type="match status" value="1"/>
</dbReference>
<keyword evidence="2" id="KW-0805">Transcription regulation</keyword>
<dbReference type="PANTHER" id="PTHR43133">
    <property type="entry name" value="RNA POLYMERASE ECF-TYPE SIGMA FACTO"/>
    <property type="match status" value="1"/>
</dbReference>
<evidence type="ECO:0000256" key="4">
    <source>
        <dbReference type="ARBA" id="ARBA00023163"/>
    </source>
</evidence>
<dbReference type="Gene3D" id="1.10.1740.10">
    <property type="match status" value="1"/>
</dbReference>
<dbReference type="InterPro" id="IPR013324">
    <property type="entry name" value="RNA_pol_sigma_r3/r4-like"/>
</dbReference>
<dbReference type="InterPro" id="IPR011517">
    <property type="entry name" value="RNA_pol_sigma70_ECF-like"/>
</dbReference>
<dbReference type="InterPro" id="IPR036388">
    <property type="entry name" value="WH-like_DNA-bd_sf"/>
</dbReference>
<dbReference type="Gene3D" id="1.10.10.10">
    <property type="entry name" value="Winged helix-like DNA-binding domain superfamily/Winged helix DNA-binding domain"/>
    <property type="match status" value="1"/>
</dbReference>
<evidence type="ECO:0000313" key="6">
    <source>
        <dbReference type="EMBL" id="MCW9708248.1"/>
    </source>
</evidence>
<protein>
    <submittedName>
        <fullName evidence="6">Sigma-70 family RNA polymerase sigma factor</fullName>
    </submittedName>
</protein>
<keyword evidence="4" id="KW-0804">Transcription</keyword>
<evidence type="ECO:0000313" key="7">
    <source>
        <dbReference type="Proteomes" id="UP001207918"/>
    </source>
</evidence>
<dbReference type="RefSeq" id="WP_265767035.1">
    <property type="nucleotide sequence ID" value="NZ_JAGGJA010000011.1"/>
</dbReference>
<evidence type="ECO:0000256" key="3">
    <source>
        <dbReference type="ARBA" id="ARBA00023082"/>
    </source>
</evidence>
<comment type="similarity">
    <text evidence="1">Belongs to the sigma-70 factor family. ECF subfamily.</text>
</comment>
<dbReference type="EMBL" id="JAGGJA010000011">
    <property type="protein sequence ID" value="MCW9708248.1"/>
    <property type="molecule type" value="Genomic_DNA"/>
</dbReference>
<keyword evidence="7" id="KW-1185">Reference proteome</keyword>
<dbReference type="PANTHER" id="PTHR43133:SF39">
    <property type="entry name" value="SIMILAR TO RNA POLYMERASE SIGMA-E FACTOR"/>
    <property type="match status" value="1"/>
</dbReference>
<accession>A0ABT3PQW4</accession>
<feature type="domain" description="RNA polymerase sigma-70 ECF-like HTH" evidence="5">
    <location>
        <begin position="3"/>
        <end position="183"/>
    </location>
</feature>
<reference evidence="6 7" key="1">
    <citation type="submission" date="2021-03" db="EMBL/GenBank/DDBJ databases">
        <title>Aliifodinibius sp. nov., a new bacterium isolated from saline soil.</title>
        <authorList>
            <person name="Galisteo C."/>
            <person name="De La Haba R."/>
            <person name="Sanchez-Porro C."/>
            <person name="Ventosa A."/>
        </authorList>
    </citation>
    <scope>NUCLEOTIDE SEQUENCE [LARGE SCALE GENOMIC DNA]</scope>
    <source>
        <strain evidence="6 7">1BSP15-2V2</strain>
    </source>
</reference>
<keyword evidence="3" id="KW-0731">Sigma factor</keyword>
<sequence>MRDDITQLLIEFKDGSRKAYNQLFPLVYNRLKQIAGRELAREDKGHTYSQTDLVHEGYFRLINQNKVKWQDRAHFYAIAAKSMRRILIDHARKKRAQKRGGDKRAQTFIDEIMNIDKQAEELINIDEALDRLAALDERMAKVVEFRYFGEMTFEDIAEVMDLSARTIKRDWAQARGWLYKELRG</sequence>